<gene>
    <name evidence="1" type="ORF">Maq22A_1p33535</name>
</gene>
<evidence type="ECO:0000313" key="1">
    <source>
        <dbReference type="EMBL" id="BAQ49001.1"/>
    </source>
</evidence>
<accession>A0A0C6F853</accession>
<protein>
    <submittedName>
        <fullName evidence="1">Uncharacterized protein</fullName>
    </submittedName>
</protein>
<keyword evidence="1" id="KW-0614">Plasmid</keyword>
<dbReference type="EMBL" id="AP014705">
    <property type="protein sequence ID" value="BAQ49001.1"/>
    <property type="molecule type" value="Genomic_DNA"/>
</dbReference>
<geneLocation type="plasmid" evidence="2">
    <name>pMaq22A_1p DNA</name>
</geneLocation>
<dbReference type="KEGG" id="maqu:Maq22A_1p33535"/>
<organism evidence="1 2">
    <name type="scientific">Methylobacterium aquaticum</name>
    <dbReference type="NCBI Taxonomy" id="270351"/>
    <lineage>
        <taxon>Bacteria</taxon>
        <taxon>Pseudomonadati</taxon>
        <taxon>Pseudomonadota</taxon>
        <taxon>Alphaproteobacteria</taxon>
        <taxon>Hyphomicrobiales</taxon>
        <taxon>Methylobacteriaceae</taxon>
        <taxon>Methylobacterium</taxon>
    </lineage>
</organism>
<dbReference type="PATRIC" id="fig|270351.10.peg.6026"/>
<reference evidence="2" key="2">
    <citation type="submission" date="2015-01" db="EMBL/GenBank/DDBJ databases">
        <title>Complete genome sequence of Methylobacterium aquaticum strain 22A.</title>
        <authorList>
            <person name="Tani A."/>
            <person name="Ogura Y."/>
            <person name="Hayashi T."/>
        </authorList>
    </citation>
    <scope>NUCLEOTIDE SEQUENCE [LARGE SCALE GENOMIC DNA]</scope>
    <source>
        <strain evidence="2">MA-22A</strain>
        <plasmid evidence="2">Plasmid pMaq22A_1p DNA</plasmid>
    </source>
</reference>
<dbReference type="Proteomes" id="UP000061432">
    <property type="component" value="Plasmid pMaq22A_1p"/>
</dbReference>
<proteinExistence type="predicted"/>
<sequence length="45" mass="5075">MQPSHERDDDTVETARIEQAAWIAAMIEAERERALDACLAREAGF</sequence>
<dbReference type="AlphaFoldDB" id="A0A0C6F853"/>
<dbReference type="RefSeq" id="WP_167543972.1">
    <property type="nucleotide sequence ID" value="NZ_AP014705.1"/>
</dbReference>
<evidence type="ECO:0000313" key="2">
    <source>
        <dbReference type="Proteomes" id="UP000061432"/>
    </source>
</evidence>
<name>A0A0C6F853_9HYPH</name>
<reference evidence="1 2" key="1">
    <citation type="journal article" date="2015" name="Genome Announc.">
        <title>Complete Genome Sequence of Methylobacterium aquaticum Strain 22A, Isolated from Racomitrium japonicum Moss.</title>
        <authorList>
            <person name="Tani A."/>
            <person name="Ogura Y."/>
            <person name="Hayashi T."/>
            <person name="Kimbara K."/>
        </authorList>
    </citation>
    <scope>NUCLEOTIDE SEQUENCE [LARGE SCALE GENOMIC DNA]</scope>
    <source>
        <strain evidence="1 2">MA-22A</strain>
        <plasmid evidence="2">Plasmid pMaq22A_1p DNA</plasmid>
    </source>
</reference>